<comment type="caution">
    <text evidence="5">Lacks conserved residue(s) required for the propagation of feature annotation.</text>
</comment>
<keyword evidence="5" id="KW-1133">Transmembrane helix</keyword>
<feature type="transmembrane region" description="Helical" evidence="5">
    <location>
        <begin position="6"/>
        <end position="27"/>
    </location>
</feature>
<dbReference type="EC" id="2.4.1.17" evidence="5"/>
<dbReference type="PROSITE" id="PS00375">
    <property type="entry name" value="UDPGT"/>
    <property type="match status" value="1"/>
</dbReference>
<gene>
    <name evidence="6" type="ORF">PHYEVI_LOCUS7418</name>
</gene>
<dbReference type="Gene3D" id="3.40.50.2000">
    <property type="entry name" value="Glycogen Phosphorylase B"/>
    <property type="match status" value="2"/>
</dbReference>
<dbReference type="CDD" id="cd03784">
    <property type="entry name" value="GT1_Gtf-like"/>
    <property type="match status" value="1"/>
</dbReference>
<dbReference type="PANTHER" id="PTHR48043">
    <property type="entry name" value="EG:EG0003.4 PROTEIN-RELATED"/>
    <property type="match status" value="1"/>
</dbReference>
<dbReference type="OrthoDB" id="5835829at2759"/>
<dbReference type="GO" id="GO:0015020">
    <property type="term" value="F:glucuronosyltransferase activity"/>
    <property type="evidence" value="ECO:0007669"/>
    <property type="project" value="UniProtKB-EC"/>
</dbReference>
<keyword evidence="3 4" id="KW-0808">Transferase</keyword>
<dbReference type="InterPro" id="IPR035595">
    <property type="entry name" value="UDP_glycos_trans_CS"/>
</dbReference>
<dbReference type="Proteomes" id="UP001153712">
    <property type="component" value="Chromosome 4"/>
</dbReference>
<sequence length="513" mass="58795">MFKFCYFYFIGIANFWCFVQCYNYLAVFPIPMISHMSVFSPLINKLVERGHNVTLVSGIPEKSDLPNYKIIDISNDIAKLMEVLNITVEGKEDMFTPYQGIILTSIMADKICEGLSSPKYQELLRETHTFDAIITEIFNTDCFLSIAHTFDAPIIGFSSSAIVSWMEGRYGIPSIPSFIPNIMVASTDRMDFLQRLQNTLVFVYNHMFFTHYRQRKDREIIRKYIGNSATDLDTFIKKTNLVFINTHFTMKLSRPFVPNAIEVGGIHLKKPKVLPKILKKWVDESPHGVIYFSMGSFNKGSTFPKEKMKAFIEAFELLPQRVIWKWESETMEGKTDKILPYKWIPQLDLLCDPNVKLFISHAGLLGITEAVHCGVPLVLIPQFGDQHNNAKCMESTGAAVILPISKITKETAYEALSKALNLSDNMKELSNRFNDRPMSPLDTAVYWSEYVVRHKGAYFMKSAAIDLPFYQYYLLDVLLFIVSILLLVTYVSYRFLKCVLGLTGNQNSKRKKD</sequence>
<comment type="subcellular location">
    <subcellularLocation>
        <location evidence="5">Membrane</location>
        <topology evidence="5">Single-pass membrane protein</topology>
    </subcellularLocation>
</comment>
<dbReference type="AlphaFoldDB" id="A0A9N9XQK4"/>
<keyword evidence="7" id="KW-1185">Reference proteome</keyword>
<organism evidence="6 7">
    <name type="scientific">Phyllotreta striolata</name>
    <name type="common">Striped flea beetle</name>
    <name type="synonym">Crioceris striolata</name>
    <dbReference type="NCBI Taxonomy" id="444603"/>
    <lineage>
        <taxon>Eukaryota</taxon>
        <taxon>Metazoa</taxon>
        <taxon>Ecdysozoa</taxon>
        <taxon>Arthropoda</taxon>
        <taxon>Hexapoda</taxon>
        <taxon>Insecta</taxon>
        <taxon>Pterygota</taxon>
        <taxon>Neoptera</taxon>
        <taxon>Endopterygota</taxon>
        <taxon>Coleoptera</taxon>
        <taxon>Polyphaga</taxon>
        <taxon>Cucujiformia</taxon>
        <taxon>Chrysomeloidea</taxon>
        <taxon>Chrysomelidae</taxon>
        <taxon>Galerucinae</taxon>
        <taxon>Alticini</taxon>
        <taxon>Phyllotreta</taxon>
    </lineage>
</organism>
<evidence type="ECO:0000256" key="2">
    <source>
        <dbReference type="ARBA" id="ARBA00022676"/>
    </source>
</evidence>
<keyword evidence="5" id="KW-0472">Membrane</keyword>
<dbReference type="SUPFAM" id="SSF53756">
    <property type="entry name" value="UDP-Glycosyltransferase/glycogen phosphorylase"/>
    <property type="match status" value="1"/>
</dbReference>
<evidence type="ECO:0000256" key="5">
    <source>
        <dbReference type="RuleBase" id="RU362059"/>
    </source>
</evidence>
<evidence type="ECO:0000256" key="3">
    <source>
        <dbReference type="ARBA" id="ARBA00022679"/>
    </source>
</evidence>
<evidence type="ECO:0000313" key="7">
    <source>
        <dbReference type="Proteomes" id="UP001153712"/>
    </source>
</evidence>
<dbReference type="FunFam" id="3.40.50.2000:FF:000050">
    <property type="entry name" value="UDP-glucuronosyltransferase"/>
    <property type="match status" value="1"/>
</dbReference>
<protein>
    <recommendedName>
        <fullName evidence="5">UDP-glucuronosyltransferase</fullName>
        <ecNumber evidence="5">2.4.1.17</ecNumber>
    </recommendedName>
</protein>
<dbReference type="Pfam" id="PF00201">
    <property type="entry name" value="UDPGT"/>
    <property type="match status" value="1"/>
</dbReference>
<dbReference type="InterPro" id="IPR050271">
    <property type="entry name" value="UDP-glycosyltransferase"/>
</dbReference>
<reference evidence="6" key="1">
    <citation type="submission" date="2022-01" db="EMBL/GenBank/DDBJ databases">
        <authorList>
            <person name="King R."/>
        </authorList>
    </citation>
    <scope>NUCLEOTIDE SEQUENCE</scope>
</reference>
<feature type="transmembrane region" description="Helical" evidence="5">
    <location>
        <begin position="470"/>
        <end position="493"/>
    </location>
</feature>
<evidence type="ECO:0000313" key="6">
    <source>
        <dbReference type="EMBL" id="CAG9861075.1"/>
    </source>
</evidence>
<evidence type="ECO:0000256" key="4">
    <source>
        <dbReference type="RuleBase" id="RU003718"/>
    </source>
</evidence>
<dbReference type="EMBL" id="OU900097">
    <property type="protein sequence ID" value="CAG9861075.1"/>
    <property type="molecule type" value="Genomic_DNA"/>
</dbReference>
<name>A0A9N9XQK4_PHYSR</name>
<evidence type="ECO:0000256" key="1">
    <source>
        <dbReference type="ARBA" id="ARBA00009995"/>
    </source>
</evidence>
<proteinExistence type="inferred from homology"/>
<comment type="catalytic activity">
    <reaction evidence="5">
        <text>glucuronate acceptor + UDP-alpha-D-glucuronate = acceptor beta-D-glucuronoside + UDP + H(+)</text>
        <dbReference type="Rhea" id="RHEA:21032"/>
        <dbReference type="ChEBI" id="CHEBI:15378"/>
        <dbReference type="ChEBI" id="CHEBI:58052"/>
        <dbReference type="ChEBI" id="CHEBI:58223"/>
        <dbReference type="ChEBI" id="CHEBI:132367"/>
        <dbReference type="ChEBI" id="CHEBI:132368"/>
        <dbReference type="EC" id="2.4.1.17"/>
    </reaction>
</comment>
<accession>A0A9N9XQK4</accession>
<keyword evidence="5" id="KW-0812">Transmembrane</keyword>
<comment type="similarity">
    <text evidence="1 4">Belongs to the UDP-glycosyltransferase family.</text>
</comment>
<dbReference type="PANTHER" id="PTHR48043:SF114">
    <property type="entry name" value="IP04436P-RELATED"/>
    <property type="match status" value="1"/>
</dbReference>
<keyword evidence="2 4" id="KW-0328">Glycosyltransferase</keyword>
<dbReference type="InterPro" id="IPR002213">
    <property type="entry name" value="UDP_glucos_trans"/>
</dbReference>
<dbReference type="GO" id="GO:0016020">
    <property type="term" value="C:membrane"/>
    <property type="evidence" value="ECO:0007669"/>
    <property type="project" value="UniProtKB-SubCell"/>
</dbReference>